<keyword evidence="2" id="KW-0001">2Fe-2S</keyword>
<evidence type="ECO:0000256" key="4">
    <source>
        <dbReference type="ARBA" id="ARBA00023002"/>
    </source>
</evidence>
<gene>
    <name evidence="9" type="ORF">KEU06_12315</name>
</gene>
<keyword evidence="6" id="KW-0411">Iron-sulfur</keyword>
<dbReference type="SUPFAM" id="SSF54292">
    <property type="entry name" value="2Fe-2S ferredoxin-like"/>
    <property type="match status" value="1"/>
</dbReference>
<evidence type="ECO:0000256" key="6">
    <source>
        <dbReference type="ARBA" id="ARBA00023014"/>
    </source>
</evidence>
<evidence type="ECO:0000256" key="1">
    <source>
        <dbReference type="ARBA" id="ARBA00022630"/>
    </source>
</evidence>
<dbReference type="SUPFAM" id="SSF63380">
    <property type="entry name" value="Riboflavin synthase domain-like"/>
    <property type="match status" value="1"/>
</dbReference>
<dbReference type="GO" id="GO:0046872">
    <property type="term" value="F:metal ion binding"/>
    <property type="evidence" value="ECO:0007669"/>
    <property type="project" value="UniProtKB-KW"/>
</dbReference>
<dbReference type="PRINTS" id="PR00409">
    <property type="entry name" value="PHDIOXRDTASE"/>
</dbReference>
<evidence type="ECO:0000313" key="10">
    <source>
        <dbReference type="Proteomes" id="UP000680348"/>
    </source>
</evidence>
<dbReference type="AlphaFoldDB" id="A0A942DXU9"/>
<dbReference type="InterPro" id="IPR017938">
    <property type="entry name" value="Riboflavin_synthase-like_b-brl"/>
</dbReference>
<sequence>MARAFAEITFTPSVKAAQARHGSRAANTGFEHAEDRRDVLTSREAEFIHARDGFYQASVSETGWPYVQFRGGPKGFLKVLDEKTVGYADFRGNVQYISTGNIDADGRVALILMDYPNRRRLKLWARARIVHEDEDPGLLARLEVPTYRARVERAVVMTVEAFDWNCPQHITPRFTEEEIEGFVQPLRTRLERLSAEKDALKSAGTVPPTTLGSGPLELVVAGIRQLTPRIRAYELRSSDGCLLPPWTAGAHLALPVRLPNGSQETRTYSLMGDPADREAYEIAVLRDDQGTGGSLSVHRDFAVGTVLHCGRPENLFALHEDSRLSILVAGGIGITPLRAMALSLQAKGRPFELHYVAKTPAEMALRSDLERRFGHRLKTYFSRGQEAKPLPVHALIARIPADSVVYACGPAGLIDSVRQNAAYLGLGNQVRFELFGVPAPRASDRSIELRLARSDRTIEVAADETILDALVRAGANPGYSCRAGRCGTCAVKVLEGVPDHRDSTLSEAERSRAGLMCICVSRAESEYLVLDL</sequence>
<dbReference type="InterPro" id="IPR050415">
    <property type="entry name" value="MRET"/>
</dbReference>
<dbReference type="PROSITE" id="PS51085">
    <property type="entry name" value="2FE2S_FER_2"/>
    <property type="match status" value="1"/>
</dbReference>
<dbReference type="Pfam" id="PF00111">
    <property type="entry name" value="Fer2"/>
    <property type="match status" value="1"/>
</dbReference>
<dbReference type="InterPro" id="IPR012675">
    <property type="entry name" value="Beta-grasp_dom_sf"/>
</dbReference>
<keyword evidence="4" id="KW-0560">Oxidoreductase</keyword>
<keyword evidence="5" id="KW-0408">Iron</keyword>
<dbReference type="Proteomes" id="UP000680348">
    <property type="component" value="Unassembled WGS sequence"/>
</dbReference>
<dbReference type="Pfam" id="PF01243">
    <property type="entry name" value="PNPOx_N"/>
    <property type="match status" value="1"/>
</dbReference>
<dbReference type="Gene3D" id="2.40.30.10">
    <property type="entry name" value="Translation factors"/>
    <property type="match status" value="1"/>
</dbReference>
<evidence type="ECO:0000256" key="5">
    <source>
        <dbReference type="ARBA" id="ARBA00023004"/>
    </source>
</evidence>
<organism evidence="9 10">
    <name type="scientific">Pseudaminobacter soli</name>
    <name type="common">ex Zhang et al. 2022</name>
    <dbReference type="NCBI Taxonomy" id="2831468"/>
    <lineage>
        <taxon>Bacteria</taxon>
        <taxon>Pseudomonadati</taxon>
        <taxon>Pseudomonadota</taxon>
        <taxon>Alphaproteobacteria</taxon>
        <taxon>Hyphomicrobiales</taxon>
        <taxon>Phyllobacteriaceae</taxon>
        <taxon>Pseudaminobacter</taxon>
    </lineage>
</organism>
<proteinExistence type="predicted"/>
<dbReference type="Gene3D" id="3.10.20.30">
    <property type="match status" value="1"/>
</dbReference>
<dbReference type="InterPro" id="IPR012349">
    <property type="entry name" value="Split_barrel_FMN-bd"/>
</dbReference>
<protein>
    <submittedName>
        <fullName evidence="9">2Fe-2S iron-sulfur cluster binding domain-containing protein</fullName>
    </submittedName>
</protein>
<evidence type="ECO:0000313" key="9">
    <source>
        <dbReference type="EMBL" id="MBS3649393.1"/>
    </source>
</evidence>
<dbReference type="SUPFAM" id="SSF52343">
    <property type="entry name" value="Ferredoxin reductase-like, C-terminal NADP-linked domain"/>
    <property type="match status" value="1"/>
</dbReference>
<dbReference type="InterPro" id="IPR036010">
    <property type="entry name" value="2Fe-2S_ferredoxin-like_sf"/>
</dbReference>
<evidence type="ECO:0000256" key="2">
    <source>
        <dbReference type="ARBA" id="ARBA00022714"/>
    </source>
</evidence>
<reference evidence="9" key="1">
    <citation type="submission" date="2021-04" db="EMBL/GenBank/DDBJ databases">
        <title>Pseudaminobacter soli sp. nov., isolated from paddy soil contaminated by heavy metals.</title>
        <authorList>
            <person name="Zhang K."/>
        </authorList>
    </citation>
    <scope>NUCLEOTIDE SEQUENCE</scope>
    <source>
        <strain evidence="9">19-2017</strain>
    </source>
</reference>
<keyword evidence="1" id="KW-0285">Flavoprotein</keyword>
<dbReference type="InterPro" id="IPR011576">
    <property type="entry name" value="Pyridox_Oxase_N"/>
</dbReference>
<dbReference type="GO" id="GO:0016491">
    <property type="term" value="F:oxidoreductase activity"/>
    <property type="evidence" value="ECO:0007669"/>
    <property type="project" value="UniProtKB-KW"/>
</dbReference>
<dbReference type="CDD" id="cd06185">
    <property type="entry name" value="PDR_like"/>
    <property type="match status" value="1"/>
</dbReference>
<dbReference type="EMBL" id="JAGWCR010000006">
    <property type="protein sequence ID" value="MBS3649393.1"/>
    <property type="molecule type" value="Genomic_DNA"/>
</dbReference>
<dbReference type="RefSeq" id="WP_188254965.1">
    <property type="nucleotide sequence ID" value="NZ_JABVCF010000006.1"/>
</dbReference>
<keyword evidence="10" id="KW-1185">Reference proteome</keyword>
<feature type="domain" description="FAD-binding FR-type" evidence="8">
    <location>
        <begin position="213"/>
        <end position="319"/>
    </location>
</feature>
<dbReference type="PROSITE" id="PS51384">
    <property type="entry name" value="FAD_FR"/>
    <property type="match status" value="1"/>
</dbReference>
<dbReference type="InterPro" id="IPR039261">
    <property type="entry name" value="FNR_nucleotide-bd"/>
</dbReference>
<dbReference type="GO" id="GO:0051537">
    <property type="term" value="F:2 iron, 2 sulfur cluster binding"/>
    <property type="evidence" value="ECO:0007669"/>
    <property type="project" value="UniProtKB-KW"/>
</dbReference>
<dbReference type="PANTHER" id="PTHR47354:SF1">
    <property type="entry name" value="CARNITINE MONOOXYGENASE REDUCTASE SUBUNIT"/>
    <property type="match status" value="1"/>
</dbReference>
<dbReference type="PROSITE" id="PS00197">
    <property type="entry name" value="2FE2S_FER_1"/>
    <property type="match status" value="1"/>
</dbReference>
<keyword evidence="3" id="KW-0479">Metal-binding</keyword>
<dbReference type="SUPFAM" id="SSF50475">
    <property type="entry name" value="FMN-binding split barrel"/>
    <property type="match status" value="1"/>
</dbReference>
<comment type="caution">
    <text evidence="9">The sequence shown here is derived from an EMBL/GenBank/DDBJ whole genome shotgun (WGS) entry which is preliminary data.</text>
</comment>
<dbReference type="Gene3D" id="3.40.50.80">
    <property type="entry name" value="Nucleotide-binding domain of ferredoxin-NADP reductase (FNR) module"/>
    <property type="match status" value="1"/>
</dbReference>
<dbReference type="InterPro" id="IPR001041">
    <property type="entry name" value="2Fe-2S_ferredoxin-type"/>
</dbReference>
<evidence type="ECO:0000259" key="8">
    <source>
        <dbReference type="PROSITE" id="PS51384"/>
    </source>
</evidence>
<accession>A0A942DXU9</accession>
<dbReference type="InterPro" id="IPR006058">
    <property type="entry name" value="2Fe2S_fd_BS"/>
</dbReference>
<evidence type="ECO:0000256" key="3">
    <source>
        <dbReference type="ARBA" id="ARBA00022723"/>
    </source>
</evidence>
<name>A0A942DXU9_9HYPH</name>
<dbReference type="PANTHER" id="PTHR47354">
    <property type="entry name" value="NADH OXIDOREDUCTASE HCR"/>
    <property type="match status" value="1"/>
</dbReference>
<feature type="domain" description="2Fe-2S ferredoxin-type" evidence="7">
    <location>
        <begin position="445"/>
        <end position="532"/>
    </location>
</feature>
<dbReference type="Gene3D" id="2.30.110.10">
    <property type="entry name" value="Electron Transport, Fmn-binding Protein, Chain A"/>
    <property type="match status" value="1"/>
</dbReference>
<evidence type="ECO:0000259" key="7">
    <source>
        <dbReference type="PROSITE" id="PS51085"/>
    </source>
</evidence>
<dbReference type="CDD" id="cd00207">
    <property type="entry name" value="fer2"/>
    <property type="match status" value="1"/>
</dbReference>
<dbReference type="InterPro" id="IPR017927">
    <property type="entry name" value="FAD-bd_FR_type"/>
</dbReference>